<keyword evidence="2" id="KW-1185">Reference proteome</keyword>
<proteinExistence type="predicted"/>
<accession>A0A8J9USZ0</accession>
<dbReference type="EMBL" id="OV170225">
    <property type="protein sequence ID" value="CAH0725628.1"/>
    <property type="molecule type" value="Genomic_DNA"/>
</dbReference>
<dbReference type="OrthoDB" id="6155932at2759"/>
<dbReference type="AlphaFoldDB" id="A0A8J9USZ0"/>
<evidence type="ECO:0000313" key="1">
    <source>
        <dbReference type="EMBL" id="CAH0725628.1"/>
    </source>
</evidence>
<sequence length="87" mass="9449">MLSPRTSSAETLDERLSTNTFESCALEEILATGEGEKKLLVAILNVDVDKESYPLVKVVSDGAWSTGSFKTSYSSLSGCACALYYWL</sequence>
<feature type="non-terminal residue" evidence="1">
    <location>
        <position position="87"/>
    </location>
</feature>
<name>A0A8J9USZ0_9NEOP</name>
<protein>
    <submittedName>
        <fullName evidence="1">Uncharacterized protein</fullName>
    </submittedName>
</protein>
<gene>
    <name evidence="1" type="ORF">BINO364_LOCUS11197</name>
</gene>
<organism evidence="1 2">
    <name type="scientific">Brenthis ino</name>
    <name type="common">lesser marbled fritillary</name>
    <dbReference type="NCBI Taxonomy" id="405034"/>
    <lineage>
        <taxon>Eukaryota</taxon>
        <taxon>Metazoa</taxon>
        <taxon>Ecdysozoa</taxon>
        <taxon>Arthropoda</taxon>
        <taxon>Hexapoda</taxon>
        <taxon>Insecta</taxon>
        <taxon>Pterygota</taxon>
        <taxon>Neoptera</taxon>
        <taxon>Endopterygota</taxon>
        <taxon>Lepidoptera</taxon>
        <taxon>Glossata</taxon>
        <taxon>Ditrysia</taxon>
        <taxon>Papilionoidea</taxon>
        <taxon>Nymphalidae</taxon>
        <taxon>Heliconiinae</taxon>
        <taxon>Argynnini</taxon>
        <taxon>Brenthis</taxon>
    </lineage>
</organism>
<dbReference type="Proteomes" id="UP000838878">
    <property type="component" value="Chromosome 5"/>
</dbReference>
<reference evidence="1" key="1">
    <citation type="submission" date="2021-12" db="EMBL/GenBank/DDBJ databases">
        <authorList>
            <person name="Martin H S."/>
        </authorList>
    </citation>
    <scope>NUCLEOTIDE SEQUENCE</scope>
</reference>
<evidence type="ECO:0000313" key="2">
    <source>
        <dbReference type="Proteomes" id="UP000838878"/>
    </source>
</evidence>